<dbReference type="EC" id="2.7.13.3" evidence="2"/>
<dbReference type="PROSITE" id="PS50109">
    <property type="entry name" value="HIS_KIN"/>
    <property type="match status" value="1"/>
</dbReference>
<comment type="caution">
    <text evidence="9">The sequence shown here is derived from an EMBL/GenBank/DDBJ whole genome shotgun (WGS) entry which is preliminary data.</text>
</comment>
<evidence type="ECO:0000256" key="7">
    <source>
        <dbReference type="SAM" id="Phobius"/>
    </source>
</evidence>
<evidence type="ECO:0000256" key="1">
    <source>
        <dbReference type="ARBA" id="ARBA00000085"/>
    </source>
</evidence>
<keyword evidence="7" id="KW-0472">Membrane</keyword>
<dbReference type="RefSeq" id="WP_169685236.1">
    <property type="nucleotide sequence ID" value="NZ_JABBNU010000018.1"/>
</dbReference>
<dbReference type="GO" id="GO:0005886">
    <property type="term" value="C:plasma membrane"/>
    <property type="evidence" value="ECO:0007669"/>
    <property type="project" value="TreeGrafter"/>
</dbReference>
<dbReference type="SMART" id="SM00388">
    <property type="entry name" value="HisKA"/>
    <property type="match status" value="1"/>
</dbReference>
<dbReference type="PANTHER" id="PTHR45453">
    <property type="entry name" value="PHOSPHATE REGULON SENSOR PROTEIN PHOR"/>
    <property type="match status" value="1"/>
</dbReference>
<dbReference type="CDD" id="cd00075">
    <property type="entry name" value="HATPase"/>
    <property type="match status" value="1"/>
</dbReference>
<dbReference type="Pfam" id="PF02518">
    <property type="entry name" value="HATPase_c"/>
    <property type="match status" value="1"/>
</dbReference>
<dbReference type="EMBL" id="JABBNU010000018">
    <property type="protein sequence ID" value="NMM50871.1"/>
    <property type="molecule type" value="Genomic_DNA"/>
</dbReference>
<evidence type="ECO:0000256" key="3">
    <source>
        <dbReference type="ARBA" id="ARBA00022553"/>
    </source>
</evidence>
<feature type="domain" description="Histidine kinase" evidence="8">
    <location>
        <begin position="293"/>
        <end position="504"/>
    </location>
</feature>
<protein>
    <recommendedName>
        <fullName evidence="2">histidine kinase</fullName>
        <ecNumber evidence="2">2.7.13.3</ecNumber>
    </recommendedName>
</protein>
<keyword evidence="6" id="KW-0902">Two-component regulatory system</keyword>
<dbReference type="InterPro" id="IPR036890">
    <property type="entry name" value="HATPase_C_sf"/>
</dbReference>
<reference evidence="9 10" key="1">
    <citation type="submission" date="2020-04" db="EMBL/GenBank/DDBJ databases">
        <title>Flammeovirgaceae bacterium KN852 isolated from deep sea.</title>
        <authorList>
            <person name="Zhang D.-C."/>
        </authorList>
    </citation>
    <scope>NUCLEOTIDE SEQUENCE [LARGE SCALE GENOMIC DNA]</scope>
    <source>
        <strain evidence="9 10">KN852</strain>
    </source>
</reference>
<gene>
    <name evidence="9" type="ORF">HH304_20850</name>
</gene>
<keyword evidence="7" id="KW-1133">Transmembrane helix</keyword>
<evidence type="ECO:0000256" key="5">
    <source>
        <dbReference type="ARBA" id="ARBA00022777"/>
    </source>
</evidence>
<feature type="transmembrane region" description="Helical" evidence="7">
    <location>
        <begin position="253"/>
        <end position="274"/>
    </location>
</feature>
<accession>A0A848J516</accession>
<evidence type="ECO:0000256" key="2">
    <source>
        <dbReference type="ARBA" id="ARBA00012438"/>
    </source>
</evidence>
<evidence type="ECO:0000313" key="9">
    <source>
        <dbReference type="EMBL" id="NMM50871.1"/>
    </source>
</evidence>
<dbReference type="Gene3D" id="1.10.287.130">
    <property type="match status" value="1"/>
</dbReference>
<feature type="transmembrane region" description="Helical" evidence="7">
    <location>
        <begin position="6"/>
        <end position="26"/>
    </location>
</feature>
<dbReference type="Pfam" id="PF00512">
    <property type="entry name" value="HisKA"/>
    <property type="match status" value="1"/>
</dbReference>
<proteinExistence type="predicted"/>
<dbReference type="InterPro" id="IPR005467">
    <property type="entry name" value="His_kinase_dom"/>
</dbReference>
<dbReference type="SUPFAM" id="SSF55874">
    <property type="entry name" value="ATPase domain of HSP90 chaperone/DNA topoisomerase II/histidine kinase"/>
    <property type="match status" value="1"/>
</dbReference>
<dbReference type="GO" id="GO:0000155">
    <property type="term" value="F:phosphorelay sensor kinase activity"/>
    <property type="evidence" value="ECO:0007669"/>
    <property type="project" value="InterPro"/>
</dbReference>
<dbReference type="Proteomes" id="UP000559010">
    <property type="component" value="Unassembled WGS sequence"/>
</dbReference>
<keyword evidence="4" id="KW-0808">Transferase</keyword>
<evidence type="ECO:0000256" key="6">
    <source>
        <dbReference type="ARBA" id="ARBA00023012"/>
    </source>
</evidence>
<dbReference type="InterPro" id="IPR036097">
    <property type="entry name" value="HisK_dim/P_sf"/>
</dbReference>
<dbReference type="Gene3D" id="3.30.565.10">
    <property type="entry name" value="Histidine kinase-like ATPase, C-terminal domain"/>
    <property type="match status" value="1"/>
</dbReference>
<keyword evidence="7" id="KW-0812">Transmembrane</keyword>
<dbReference type="InterPro" id="IPR003661">
    <property type="entry name" value="HisK_dim/P_dom"/>
</dbReference>
<dbReference type="GO" id="GO:0016036">
    <property type="term" value="P:cellular response to phosphate starvation"/>
    <property type="evidence" value="ECO:0007669"/>
    <property type="project" value="TreeGrafter"/>
</dbReference>
<dbReference type="InterPro" id="IPR003594">
    <property type="entry name" value="HATPase_dom"/>
</dbReference>
<dbReference type="PANTHER" id="PTHR45453:SF1">
    <property type="entry name" value="PHOSPHATE REGULON SENSOR PROTEIN PHOR"/>
    <property type="match status" value="1"/>
</dbReference>
<comment type="catalytic activity">
    <reaction evidence="1">
        <text>ATP + protein L-histidine = ADP + protein N-phospho-L-histidine.</text>
        <dbReference type="EC" id="2.7.13.3"/>
    </reaction>
</comment>
<keyword evidence="3" id="KW-0597">Phosphoprotein</keyword>
<evidence type="ECO:0000256" key="4">
    <source>
        <dbReference type="ARBA" id="ARBA00022679"/>
    </source>
</evidence>
<dbReference type="InterPro" id="IPR004358">
    <property type="entry name" value="Sig_transdc_His_kin-like_C"/>
</dbReference>
<dbReference type="PRINTS" id="PR00344">
    <property type="entry name" value="BCTRLSENSOR"/>
</dbReference>
<evidence type="ECO:0000259" key="8">
    <source>
        <dbReference type="PROSITE" id="PS50109"/>
    </source>
</evidence>
<dbReference type="CDD" id="cd00082">
    <property type="entry name" value="HisKA"/>
    <property type="match status" value="1"/>
</dbReference>
<dbReference type="AlphaFoldDB" id="A0A848J516"/>
<dbReference type="SUPFAM" id="SSF47384">
    <property type="entry name" value="Homodimeric domain of signal transducing histidine kinase"/>
    <property type="match status" value="1"/>
</dbReference>
<evidence type="ECO:0000313" key="10">
    <source>
        <dbReference type="Proteomes" id="UP000559010"/>
    </source>
</evidence>
<keyword evidence="10" id="KW-1185">Reference proteome</keyword>
<dbReference type="InterPro" id="IPR050351">
    <property type="entry name" value="BphY/WalK/GraS-like"/>
</dbReference>
<name>A0A848J516_9BACT</name>
<keyword evidence="5 9" id="KW-0418">Kinase</keyword>
<dbReference type="GO" id="GO:0004721">
    <property type="term" value="F:phosphoprotein phosphatase activity"/>
    <property type="evidence" value="ECO:0007669"/>
    <property type="project" value="TreeGrafter"/>
</dbReference>
<dbReference type="SMART" id="SM00387">
    <property type="entry name" value="HATPase_c"/>
    <property type="match status" value="1"/>
</dbReference>
<organism evidence="9 10">
    <name type="scientific">Marinigracilibium pacificum</name>
    <dbReference type="NCBI Taxonomy" id="2729599"/>
    <lineage>
        <taxon>Bacteria</taxon>
        <taxon>Pseudomonadati</taxon>
        <taxon>Bacteroidota</taxon>
        <taxon>Cytophagia</taxon>
        <taxon>Cytophagales</taxon>
        <taxon>Flammeovirgaceae</taxon>
        <taxon>Marinigracilibium</taxon>
    </lineage>
</organism>
<sequence>MEKQKFKLIGFLIIGMILLTVFIQLYRNIQIYNTVKDQIRKEVQLSFDNSVEEYYADKAKDDIFHIFGDEPIIEIDSVSLINYDVKGKSIGDFKLVEKGNGNIKMSNWVMPKSDSFALNDKEKLSESEFVIDSIFNLKDHDIDHISVIEQEFSLDSMHQIKDLTKKIIISIVQDSIDFNLLQNILTKEFGRRDLELDYSLLHYKNDQLLGELSNSEVSIKGDTLVAQSTFLPGNQYVSMVFNTKPIHVFKRGLVEFAVSLVFVIVIFWILLYLYRVIKQQKELSEIKNDLISNITHEFKTPIATVLSALEGIEKFNKTNDPEKTRKYLGISNVQLKKLNSMVEKLLETATLDSEELEMKKENVDPSEILFYLKEKYEAVALDKKVILELPEQVEIMNVDPFHFENAISNLLDNAIKYGGDEIRLVLTQRLGYHEILVTDNGGGLDSSHKEKIFEKFYRVPKGNLHDVKGFGIGLYYVKKIIAKHGGEIELITKANRTDFKIKLS</sequence>